<keyword evidence="2" id="KW-1185">Reference proteome</keyword>
<protein>
    <submittedName>
        <fullName evidence="1">Uncharacterized protein</fullName>
    </submittedName>
</protein>
<proteinExistence type="predicted"/>
<reference evidence="1" key="1">
    <citation type="journal article" date="2013" name="Genome Announc.">
        <title>Draft Genome Sequence of Arthrobacter crystallopoietes Strain BAB-32, Revealing Genes for Bioremediation.</title>
        <authorList>
            <person name="Joshi M.N."/>
            <person name="Pandit A.S."/>
            <person name="Sharma A."/>
            <person name="Pandya R.V."/>
            <person name="Desai S.M."/>
            <person name="Saxena A.K."/>
            <person name="Bagatharia S.B."/>
        </authorList>
    </citation>
    <scope>NUCLEOTIDE SEQUENCE [LARGE SCALE GENOMIC DNA]</scope>
    <source>
        <strain evidence="1">BAB-32</strain>
    </source>
</reference>
<gene>
    <name evidence="1" type="ORF">D477_010611</name>
</gene>
<feature type="non-terminal residue" evidence="1">
    <location>
        <position position="1"/>
    </location>
</feature>
<evidence type="ECO:0000313" key="1">
    <source>
        <dbReference type="EMBL" id="EMY34288.1"/>
    </source>
</evidence>
<accession>N1V7U4</accession>
<evidence type="ECO:0000313" key="2">
    <source>
        <dbReference type="Proteomes" id="UP000010729"/>
    </source>
</evidence>
<comment type="caution">
    <text evidence="1">The sequence shown here is derived from an EMBL/GenBank/DDBJ whole genome shotgun (WGS) entry which is preliminary data.</text>
</comment>
<organism evidence="1 2">
    <name type="scientific">Arthrobacter crystallopoietes BAB-32</name>
    <dbReference type="NCBI Taxonomy" id="1246476"/>
    <lineage>
        <taxon>Bacteria</taxon>
        <taxon>Bacillati</taxon>
        <taxon>Actinomycetota</taxon>
        <taxon>Actinomycetes</taxon>
        <taxon>Micrococcales</taxon>
        <taxon>Micrococcaceae</taxon>
        <taxon>Crystallibacter</taxon>
    </lineage>
</organism>
<sequence>DGRATLGAVLDRVPADQRHINTVRGLVLTARNTGQEISGDLYEKVAFTELGGAERAAYLPLITFMKESAQ</sequence>
<dbReference type="EMBL" id="ANPE02000123">
    <property type="protein sequence ID" value="EMY34288.1"/>
    <property type="molecule type" value="Genomic_DNA"/>
</dbReference>
<dbReference type="Proteomes" id="UP000010729">
    <property type="component" value="Unassembled WGS sequence"/>
</dbReference>
<name>N1V7U4_9MICC</name>
<dbReference type="AlphaFoldDB" id="N1V7U4"/>